<protein>
    <submittedName>
        <fullName evidence="2">Rrf2 family transcriptional regulator</fullName>
    </submittedName>
</protein>
<evidence type="ECO:0000256" key="1">
    <source>
        <dbReference type="ARBA" id="ARBA00023125"/>
    </source>
</evidence>
<evidence type="ECO:0000313" key="2">
    <source>
        <dbReference type="EMBL" id="MBN9673604.1"/>
    </source>
</evidence>
<reference evidence="2" key="1">
    <citation type="submission" date="2020-12" db="EMBL/GenBank/DDBJ databases">
        <title>Oil enriched cultivation method for isolating marine PHA-producing bacteria.</title>
        <authorList>
            <person name="Zheng W."/>
            <person name="Yu S."/>
            <person name="Huang Y."/>
        </authorList>
    </citation>
    <scope>NUCLEOTIDE SEQUENCE</scope>
    <source>
        <strain evidence="2">SY-2-12</strain>
    </source>
</reference>
<accession>A0A939J798</accession>
<dbReference type="InterPro" id="IPR036390">
    <property type="entry name" value="WH_DNA-bd_sf"/>
</dbReference>
<dbReference type="Gene3D" id="1.10.10.10">
    <property type="entry name" value="Winged helix-like DNA-binding domain superfamily/Winged helix DNA-binding domain"/>
    <property type="match status" value="1"/>
</dbReference>
<dbReference type="Pfam" id="PF02082">
    <property type="entry name" value="Rrf2"/>
    <property type="match status" value="1"/>
</dbReference>
<dbReference type="EMBL" id="JAEKJZ010000007">
    <property type="protein sequence ID" value="MBN9673604.1"/>
    <property type="molecule type" value="Genomic_DNA"/>
</dbReference>
<dbReference type="InterPro" id="IPR000944">
    <property type="entry name" value="Tscrpt_reg_Rrf2"/>
</dbReference>
<sequence length="145" mass="15651">MRLTERTDAAFRILMYLAVHAEDRCSIDLIVENCHAHRSQVVAAVQTLRKAGYIETSAGRTGGIWLNMPPEDISVSDVVRLMETDFQLAVCFSASSDCRCALTQVCGLKPGLKAALDAFFGVLGTLTLKDLVANSGGFKNAIEGN</sequence>
<dbReference type="GO" id="GO:0003677">
    <property type="term" value="F:DNA binding"/>
    <property type="evidence" value="ECO:0007669"/>
    <property type="project" value="UniProtKB-KW"/>
</dbReference>
<name>A0A939J798_9HYPH</name>
<dbReference type="InterPro" id="IPR036388">
    <property type="entry name" value="WH-like_DNA-bd_sf"/>
</dbReference>
<dbReference type="GO" id="GO:0003700">
    <property type="term" value="F:DNA-binding transcription factor activity"/>
    <property type="evidence" value="ECO:0007669"/>
    <property type="project" value="TreeGrafter"/>
</dbReference>
<dbReference type="PROSITE" id="PS51197">
    <property type="entry name" value="HTH_RRF2_2"/>
    <property type="match status" value="1"/>
</dbReference>
<comment type="caution">
    <text evidence="2">The sequence shown here is derived from an EMBL/GenBank/DDBJ whole genome shotgun (WGS) entry which is preliminary data.</text>
</comment>
<dbReference type="PANTHER" id="PTHR33221">
    <property type="entry name" value="WINGED HELIX-TURN-HELIX TRANSCRIPTIONAL REGULATOR, RRF2 FAMILY"/>
    <property type="match status" value="1"/>
</dbReference>
<organism evidence="2 3">
    <name type="scientific">Roseibium aggregatum</name>
    <dbReference type="NCBI Taxonomy" id="187304"/>
    <lineage>
        <taxon>Bacteria</taxon>
        <taxon>Pseudomonadati</taxon>
        <taxon>Pseudomonadota</taxon>
        <taxon>Alphaproteobacteria</taxon>
        <taxon>Hyphomicrobiales</taxon>
        <taxon>Stappiaceae</taxon>
        <taxon>Roseibium</taxon>
    </lineage>
</organism>
<gene>
    <name evidence="2" type="ORF">JF539_24825</name>
</gene>
<keyword evidence="1" id="KW-0238">DNA-binding</keyword>
<dbReference type="GO" id="GO:0005829">
    <property type="term" value="C:cytosol"/>
    <property type="evidence" value="ECO:0007669"/>
    <property type="project" value="TreeGrafter"/>
</dbReference>
<proteinExistence type="predicted"/>
<dbReference type="Proteomes" id="UP000664096">
    <property type="component" value="Unassembled WGS sequence"/>
</dbReference>
<evidence type="ECO:0000313" key="3">
    <source>
        <dbReference type="Proteomes" id="UP000664096"/>
    </source>
</evidence>
<dbReference type="InterPro" id="IPR030489">
    <property type="entry name" value="TR_Rrf2-type_CS"/>
</dbReference>
<dbReference type="PANTHER" id="PTHR33221:SF4">
    <property type="entry name" value="HTH-TYPE TRANSCRIPTIONAL REPRESSOR NSRR"/>
    <property type="match status" value="1"/>
</dbReference>
<dbReference type="SUPFAM" id="SSF46785">
    <property type="entry name" value="Winged helix' DNA-binding domain"/>
    <property type="match status" value="1"/>
</dbReference>
<dbReference type="RefSeq" id="WP_207143534.1">
    <property type="nucleotide sequence ID" value="NZ_JAEKJZ010000007.1"/>
</dbReference>
<dbReference type="NCBIfam" id="TIGR00738">
    <property type="entry name" value="rrf2_super"/>
    <property type="match status" value="1"/>
</dbReference>
<dbReference type="AlphaFoldDB" id="A0A939J798"/>
<dbReference type="PROSITE" id="PS01332">
    <property type="entry name" value="HTH_RRF2_1"/>
    <property type="match status" value="1"/>
</dbReference>